<name>A0A8S5SBM8_9CAUD</name>
<accession>A0A8S5SBM8</accession>
<organism evidence="1">
    <name type="scientific">Siphoviridae sp. ct4Z13</name>
    <dbReference type="NCBI Taxonomy" id="2827778"/>
    <lineage>
        <taxon>Viruses</taxon>
        <taxon>Duplodnaviria</taxon>
        <taxon>Heunggongvirae</taxon>
        <taxon>Uroviricota</taxon>
        <taxon>Caudoviricetes</taxon>
    </lineage>
</organism>
<dbReference type="EMBL" id="BK032566">
    <property type="protein sequence ID" value="DAF48334.1"/>
    <property type="molecule type" value="Genomic_DNA"/>
</dbReference>
<proteinExistence type="predicted"/>
<sequence length="33" mass="3497">MLFTSSKNISFGVRKGASIHGIPSDALFNLSSN</sequence>
<reference evidence="1" key="1">
    <citation type="journal article" date="2021" name="Proc. Natl. Acad. Sci. U.S.A.">
        <title>A Catalog of Tens of Thousands of Viruses from Human Metagenomes Reveals Hidden Associations with Chronic Diseases.</title>
        <authorList>
            <person name="Tisza M.J."/>
            <person name="Buck C.B."/>
        </authorList>
    </citation>
    <scope>NUCLEOTIDE SEQUENCE</scope>
    <source>
        <strain evidence="1">Ct4Z13</strain>
    </source>
</reference>
<protein>
    <submittedName>
        <fullName evidence="1">Uncharacterized protein</fullName>
    </submittedName>
</protein>
<evidence type="ECO:0000313" key="1">
    <source>
        <dbReference type="EMBL" id="DAF48334.1"/>
    </source>
</evidence>